<dbReference type="Proteomes" id="UP001163096">
    <property type="component" value="Chromosome"/>
</dbReference>
<dbReference type="EMBL" id="CP113361">
    <property type="protein sequence ID" value="WAI02312.1"/>
    <property type="molecule type" value="Genomic_DNA"/>
</dbReference>
<keyword evidence="1" id="KW-0812">Transmembrane</keyword>
<evidence type="ECO:0000313" key="2">
    <source>
        <dbReference type="EMBL" id="WAI02312.1"/>
    </source>
</evidence>
<feature type="transmembrane region" description="Helical" evidence="1">
    <location>
        <begin position="6"/>
        <end position="28"/>
    </location>
</feature>
<dbReference type="KEGG" id="mou:OU421_05420"/>
<protein>
    <submittedName>
        <fullName evidence="2">Uncharacterized protein</fullName>
    </submittedName>
</protein>
<accession>A0A9X9S5X5</accession>
<dbReference type="RefSeq" id="WP_268187590.1">
    <property type="nucleotide sequence ID" value="NZ_CP113361.1"/>
</dbReference>
<proteinExistence type="predicted"/>
<name>A0A9X9S5X5_METOG</name>
<reference evidence="2" key="1">
    <citation type="submission" date="2022-11" db="EMBL/GenBank/DDBJ databases">
        <title>Complete genome sequence of Methanogenium organophilum DSM 3596.</title>
        <authorList>
            <person name="Chen S.-C."/>
            <person name="Lai S.-J."/>
            <person name="You Y.-T."/>
        </authorList>
    </citation>
    <scope>NUCLEOTIDE SEQUENCE</scope>
    <source>
        <strain evidence="2">DSM 3596</strain>
    </source>
</reference>
<dbReference type="AlphaFoldDB" id="A0A9X9S5X5"/>
<keyword evidence="3" id="KW-1185">Reference proteome</keyword>
<organism evidence="2 3">
    <name type="scientific">Methanogenium organophilum</name>
    <dbReference type="NCBI Taxonomy" id="2199"/>
    <lineage>
        <taxon>Archaea</taxon>
        <taxon>Methanobacteriati</taxon>
        <taxon>Methanobacteriota</taxon>
        <taxon>Stenosarchaea group</taxon>
        <taxon>Methanomicrobia</taxon>
        <taxon>Methanomicrobiales</taxon>
        <taxon>Methanomicrobiaceae</taxon>
        <taxon>Methanogenium</taxon>
    </lineage>
</organism>
<evidence type="ECO:0000256" key="1">
    <source>
        <dbReference type="SAM" id="Phobius"/>
    </source>
</evidence>
<keyword evidence="1" id="KW-1133">Transmembrane helix</keyword>
<keyword evidence="1" id="KW-0472">Membrane</keyword>
<evidence type="ECO:0000313" key="3">
    <source>
        <dbReference type="Proteomes" id="UP001163096"/>
    </source>
</evidence>
<dbReference type="GeneID" id="76834520"/>
<sequence length="61" mass="6845">MADTLLLIIGVLIWIWENFNLGDFFMTFKEIIIGLLAMFGWAGHVEGWMPSPPIPLGSPIN</sequence>
<gene>
    <name evidence="2" type="ORF">OU421_05420</name>
</gene>